<keyword evidence="2" id="KW-0479">Metal-binding</keyword>
<accession>A0ABV1LWM7</accession>
<comment type="similarity">
    <text evidence="1">Belongs to the DinB family.</text>
</comment>
<reference evidence="3 4" key="1">
    <citation type="journal article" date="2024" name="Chem. Sci.">
        <title>Discovery of a lagriamide polyketide by integrated genome mining, isotopic labeling, and untargeted metabolomics.</title>
        <authorList>
            <person name="Fergusson C.H."/>
            <person name="Saulog J."/>
            <person name="Paulo B.S."/>
            <person name="Wilson D.M."/>
            <person name="Liu D.Y."/>
            <person name="Morehouse N.J."/>
            <person name="Waterworth S."/>
            <person name="Barkei J."/>
            <person name="Gray C.A."/>
            <person name="Kwan J.C."/>
            <person name="Eustaquio A.S."/>
            <person name="Linington R.G."/>
        </authorList>
    </citation>
    <scope>NUCLEOTIDE SEQUENCE [LARGE SCALE GENOMIC DNA]</scope>
    <source>
        <strain evidence="3 4">RL17-338-BIF-B</strain>
    </source>
</reference>
<comment type="caution">
    <text evidence="3">The sequence shown here is derived from an EMBL/GenBank/DDBJ whole genome shotgun (WGS) entry which is preliminary data.</text>
</comment>
<dbReference type="SUPFAM" id="SSF109854">
    <property type="entry name" value="DinB/YfiT-like putative metalloenzymes"/>
    <property type="match status" value="1"/>
</dbReference>
<name>A0ABV1LWM7_9BURK</name>
<dbReference type="EMBL" id="JAOALG010000002">
    <property type="protein sequence ID" value="MEQ5843627.1"/>
    <property type="molecule type" value="Genomic_DNA"/>
</dbReference>
<evidence type="ECO:0000313" key="3">
    <source>
        <dbReference type="EMBL" id="MEQ5843627.1"/>
    </source>
</evidence>
<dbReference type="Pfam" id="PF05163">
    <property type="entry name" value="DinB"/>
    <property type="match status" value="1"/>
</dbReference>
<dbReference type="Proteomes" id="UP001469089">
    <property type="component" value="Unassembled WGS sequence"/>
</dbReference>
<dbReference type="RefSeq" id="WP_349545249.1">
    <property type="nucleotide sequence ID" value="NZ_JAOALG010000002.1"/>
</dbReference>
<gene>
    <name evidence="3" type="ORF">N0A02_29640</name>
</gene>
<evidence type="ECO:0000256" key="1">
    <source>
        <dbReference type="ARBA" id="ARBA00008635"/>
    </source>
</evidence>
<organism evidence="3 4">
    <name type="scientific">Paraburkholderia acidicola</name>
    <dbReference type="NCBI Taxonomy" id="1912599"/>
    <lineage>
        <taxon>Bacteria</taxon>
        <taxon>Pseudomonadati</taxon>
        <taxon>Pseudomonadota</taxon>
        <taxon>Betaproteobacteria</taxon>
        <taxon>Burkholderiales</taxon>
        <taxon>Burkholderiaceae</taxon>
        <taxon>Paraburkholderia</taxon>
    </lineage>
</organism>
<dbReference type="PANTHER" id="PTHR37302:SF1">
    <property type="entry name" value="PROTEIN DINB"/>
    <property type="match status" value="1"/>
</dbReference>
<keyword evidence="4" id="KW-1185">Reference proteome</keyword>
<dbReference type="InterPro" id="IPR034660">
    <property type="entry name" value="DinB/YfiT-like"/>
</dbReference>
<dbReference type="InterPro" id="IPR007837">
    <property type="entry name" value="DinB"/>
</dbReference>
<sequence length="182" mass="20596">MSAQGLLISLFRYKAWADEGLIAGLARLEEEAPNDEYDTAVSVLNHAHIVDRIFVANLQRVRHAYTKTETAEVPKLEDLSRAIRETDQWYVAYLERLDETELTEAIEFVFTDGTPGRMSREEMLGHIIAHAGYHRGEVGRILTQLTTSSPRDTFTGYLHEVEPARRGLPGEHRTTLPPVPAR</sequence>
<proteinExistence type="inferred from homology"/>
<evidence type="ECO:0000313" key="4">
    <source>
        <dbReference type="Proteomes" id="UP001469089"/>
    </source>
</evidence>
<evidence type="ECO:0000256" key="2">
    <source>
        <dbReference type="ARBA" id="ARBA00022723"/>
    </source>
</evidence>
<protein>
    <submittedName>
        <fullName evidence="3">DinB family protein</fullName>
    </submittedName>
</protein>
<dbReference type="PANTHER" id="PTHR37302">
    <property type="entry name" value="SLR1116 PROTEIN"/>
    <property type="match status" value="1"/>
</dbReference>
<dbReference type="Gene3D" id="1.20.120.450">
    <property type="entry name" value="dinb family like domain"/>
    <property type="match status" value="1"/>
</dbReference>